<organism evidence="3 4">
    <name type="scientific">Helicobacter macacae MIT 99-5501</name>
    <dbReference type="NCBI Taxonomy" id="1357400"/>
    <lineage>
        <taxon>Bacteria</taxon>
        <taxon>Pseudomonadati</taxon>
        <taxon>Campylobacterota</taxon>
        <taxon>Epsilonproteobacteria</taxon>
        <taxon>Campylobacterales</taxon>
        <taxon>Helicobacteraceae</taxon>
        <taxon>Helicobacter</taxon>
    </lineage>
</organism>
<reference evidence="3 4" key="1">
    <citation type="journal article" date="2014" name="Genome Announc.">
        <title>Draft genome sequences of six enterohepatic helicobacter species isolated from humans and one from rhesus macaques.</title>
        <authorList>
            <person name="Shen Z."/>
            <person name="Sheh A."/>
            <person name="Young S.K."/>
            <person name="Abouelliel A."/>
            <person name="Ward D.V."/>
            <person name="Earl A.M."/>
            <person name="Fox J.G."/>
        </authorList>
    </citation>
    <scope>NUCLEOTIDE SEQUENCE [LARGE SCALE GENOMIC DNA]</scope>
    <source>
        <strain evidence="3 4">MIT 99-5501</strain>
    </source>
</reference>
<feature type="signal peptide" evidence="2">
    <location>
        <begin position="1"/>
        <end position="17"/>
    </location>
</feature>
<evidence type="ECO:0000313" key="4">
    <source>
        <dbReference type="Proteomes" id="UP000018731"/>
    </source>
</evidence>
<comment type="caution">
    <text evidence="3">The sequence shown here is derived from an EMBL/GenBank/DDBJ whole genome shotgun (WGS) entry which is preliminary data.</text>
</comment>
<dbReference type="Proteomes" id="UP000018731">
    <property type="component" value="Unassembled WGS sequence"/>
</dbReference>
<accession>V8C8Z2</accession>
<feature type="compositionally biased region" description="Basic and acidic residues" evidence="1">
    <location>
        <begin position="38"/>
        <end position="48"/>
    </location>
</feature>
<evidence type="ECO:0000313" key="3">
    <source>
        <dbReference type="EMBL" id="ETD23226.1"/>
    </source>
</evidence>
<keyword evidence="4" id="KW-1185">Reference proteome</keyword>
<protein>
    <submittedName>
        <fullName evidence="3">Uncharacterized protein</fullName>
    </submittedName>
</protein>
<dbReference type="PATRIC" id="fig|1357400.3.peg.1402"/>
<sequence>MKICGLLVFLSMISVFASEFALADNVNSANNINNTTAHNERERERERAGGGGRFLHQK</sequence>
<feature type="compositionally biased region" description="Gly residues" evidence="1">
    <location>
        <begin position="49"/>
        <end position="58"/>
    </location>
</feature>
<proteinExistence type="predicted"/>
<feature type="region of interest" description="Disordered" evidence="1">
    <location>
        <begin position="31"/>
        <end position="58"/>
    </location>
</feature>
<evidence type="ECO:0000256" key="1">
    <source>
        <dbReference type="SAM" id="MobiDB-lite"/>
    </source>
</evidence>
<dbReference type="RefSeq" id="WP_023927751.1">
    <property type="nucleotide sequence ID" value="NZ_KI669454.1"/>
</dbReference>
<evidence type="ECO:0000256" key="2">
    <source>
        <dbReference type="SAM" id="SignalP"/>
    </source>
</evidence>
<name>V8C8Z2_9HELI</name>
<dbReference type="HOGENOM" id="CLU_2973203_0_0_7"/>
<gene>
    <name evidence="3" type="ORF">HMPREF2086_01025</name>
</gene>
<dbReference type="AlphaFoldDB" id="V8C8Z2"/>
<keyword evidence="2" id="KW-0732">Signal</keyword>
<feature type="chain" id="PRO_5004767321" evidence="2">
    <location>
        <begin position="18"/>
        <end position="58"/>
    </location>
</feature>
<dbReference type="EMBL" id="AZJI01000005">
    <property type="protein sequence ID" value="ETD23226.1"/>
    <property type="molecule type" value="Genomic_DNA"/>
</dbReference>